<evidence type="ECO:0000313" key="5">
    <source>
        <dbReference type="Proteomes" id="UP000235388"/>
    </source>
</evidence>
<dbReference type="EMBL" id="PGCI01000285">
    <property type="protein sequence ID" value="PLW30834.1"/>
    <property type="molecule type" value="Genomic_DNA"/>
</dbReference>
<name>A0A2N5T5W9_9BASI</name>
<evidence type="ECO:0000313" key="1">
    <source>
        <dbReference type="EMBL" id="PLW13289.1"/>
    </source>
</evidence>
<sequence length="267" mass="30155">MSSHQEEGISSLLSGLQVDNRDRDQTILAHAQSIANLKTQARRTEDIICKNDDTIKELRHLLVLTNDVNKMPVQFLKELQETCNAMDAAVNLLQIRVAQIEQRPDTSAVAISLVNVNVYFGSRRIFVWHWAIWGILGLPVQKALSAADFVIDELYDSKIFLSHIEEVFSNHKEHEDARWALLSLQQGTKSIKDFGRVSKDGGEARVSQLNQKKFQPPQPCVEYCSTTVVAPQKLNEATPMDLDSVLADLGFSFANWRKECTNRALCY</sequence>
<dbReference type="EMBL" id="PGCI01000692">
    <property type="protein sequence ID" value="PLW20870.1"/>
    <property type="molecule type" value="Genomic_DNA"/>
</dbReference>
<evidence type="ECO:0000313" key="3">
    <source>
        <dbReference type="EMBL" id="PLW30834.1"/>
    </source>
</evidence>
<evidence type="ECO:0000313" key="2">
    <source>
        <dbReference type="EMBL" id="PLW20870.1"/>
    </source>
</evidence>
<dbReference type="EMBL" id="PGCJ01000954">
    <property type="protein sequence ID" value="PLW13289.1"/>
    <property type="molecule type" value="Genomic_DNA"/>
</dbReference>
<protein>
    <submittedName>
        <fullName evidence="2">Uncharacterized protein</fullName>
    </submittedName>
</protein>
<dbReference type="AlphaFoldDB" id="A0A2N5T5W9"/>
<evidence type="ECO:0000313" key="4">
    <source>
        <dbReference type="EMBL" id="PLW33441.1"/>
    </source>
</evidence>
<dbReference type="OrthoDB" id="2506702at2759"/>
<dbReference type="Proteomes" id="UP000235388">
    <property type="component" value="Unassembled WGS sequence"/>
</dbReference>
<proteinExistence type="predicted"/>
<accession>A0A2N5T5W9</accession>
<dbReference type="EMBL" id="PGCJ01000299">
    <property type="protein sequence ID" value="PLW33441.1"/>
    <property type="molecule type" value="Genomic_DNA"/>
</dbReference>
<organism evidence="2 6">
    <name type="scientific">Puccinia coronata f. sp. avenae</name>
    <dbReference type="NCBI Taxonomy" id="200324"/>
    <lineage>
        <taxon>Eukaryota</taxon>
        <taxon>Fungi</taxon>
        <taxon>Dikarya</taxon>
        <taxon>Basidiomycota</taxon>
        <taxon>Pucciniomycotina</taxon>
        <taxon>Pucciniomycetes</taxon>
        <taxon>Pucciniales</taxon>
        <taxon>Pucciniaceae</taxon>
        <taxon>Puccinia</taxon>
    </lineage>
</organism>
<reference evidence="5 6" key="1">
    <citation type="submission" date="2017-11" db="EMBL/GenBank/DDBJ databases">
        <title>De novo assembly and phasing of dikaryotic genomes from two isolates of Puccinia coronata f. sp. avenae, the causal agent of oat crown rust.</title>
        <authorList>
            <person name="Miller M.E."/>
            <person name="Zhang Y."/>
            <person name="Omidvar V."/>
            <person name="Sperschneider J."/>
            <person name="Schwessinger B."/>
            <person name="Raley C."/>
            <person name="Palmer J.M."/>
            <person name="Garnica D."/>
            <person name="Upadhyaya N."/>
            <person name="Rathjen J."/>
            <person name="Taylor J.M."/>
            <person name="Park R.F."/>
            <person name="Dodds P.N."/>
            <person name="Hirsch C.D."/>
            <person name="Kianian S.F."/>
            <person name="Figueroa M."/>
        </authorList>
    </citation>
    <scope>NUCLEOTIDE SEQUENCE [LARGE SCALE GENOMIC DNA]</scope>
    <source>
        <strain evidence="1">12NC29</strain>
        <strain evidence="2">12SD80</strain>
    </source>
</reference>
<keyword evidence="5" id="KW-1185">Reference proteome</keyword>
<evidence type="ECO:0000313" key="6">
    <source>
        <dbReference type="Proteomes" id="UP000235392"/>
    </source>
</evidence>
<comment type="caution">
    <text evidence="2">The sequence shown here is derived from an EMBL/GenBank/DDBJ whole genome shotgun (WGS) entry which is preliminary data.</text>
</comment>
<gene>
    <name evidence="1" type="ORF">PCANC_17776</name>
    <name evidence="4" type="ORF">PCANC_17863</name>
    <name evidence="2" type="ORF">PCASD_15838</name>
    <name evidence="3" type="ORF">PCASD_15954</name>
</gene>
<dbReference type="Proteomes" id="UP000235392">
    <property type="component" value="Unassembled WGS sequence"/>
</dbReference>